<dbReference type="AlphaFoldDB" id="A0AAW1X173"/>
<reference evidence="1 2" key="1">
    <citation type="journal article" date="2023" name="G3 (Bethesda)">
        <title>A chromosome-length genome assembly and annotation of blackberry (Rubus argutus, cv. 'Hillquist').</title>
        <authorList>
            <person name="Bruna T."/>
            <person name="Aryal R."/>
            <person name="Dudchenko O."/>
            <person name="Sargent D.J."/>
            <person name="Mead D."/>
            <person name="Buti M."/>
            <person name="Cavallini A."/>
            <person name="Hytonen T."/>
            <person name="Andres J."/>
            <person name="Pham M."/>
            <person name="Weisz D."/>
            <person name="Mascagni F."/>
            <person name="Usai G."/>
            <person name="Natali L."/>
            <person name="Bassil N."/>
            <person name="Fernandez G.E."/>
            <person name="Lomsadze A."/>
            <person name="Armour M."/>
            <person name="Olukolu B."/>
            <person name="Poorten T."/>
            <person name="Britton C."/>
            <person name="Davik J."/>
            <person name="Ashrafi H."/>
            <person name="Aiden E.L."/>
            <person name="Borodovsky M."/>
            <person name="Worthington M."/>
        </authorList>
    </citation>
    <scope>NUCLEOTIDE SEQUENCE [LARGE SCALE GENOMIC DNA]</scope>
    <source>
        <strain evidence="1">PI 553951</strain>
    </source>
</reference>
<name>A0AAW1X173_RUBAR</name>
<keyword evidence="2" id="KW-1185">Reference proteome</keyword>
<accession>A0AAW1X173</accession>
<dbReference type="Proteomes" id="UP001457282">
    <property type="component" value="Unassembled WGS sequence"/>
</dbReference>
<proteinExistence type="predicted"/>
<sequence length="79" mass="8901">MKRGSIGNSQSNLCTCTTVFLTKKSIWGERTAMVEKSHGTKESLDALLRRAVKYLPQVEYFWLMAAKETGLQGMCMLPK</sequence>
<comment type="caution">
    <text evidence="1">The sequence shown here is derived from an EMBL/GenBank/DDBJ whole genome shotgun (WGS) entry which is preliminary data.</text>
</comment>
<gene>
    <name evidence="1" type="ORF">M0R45_026771</name>
</gene>
<evidence type="ECO:0000313" key="1">
    <source>
        <dbReference type="EMBL" id="KAK9929683.1"/>
    </source>
</evidence>
<dbReference type="EMBL" id="JBEDUW010000005">
    <property type="protein sequence ID" value="KAK9929683.1"/>
    <property type="molecule type" value="Genomic_DNA"/>
</dbReference>
<protein>
    <submittedName>
        <fullName evidence="1">Uncharacterized protein</fullName>
    </submittedName>
</protein>
<organism evidence="1 2">
    <name type="scientific">Rubus argutus</name>
    <name type="common">Southern blackberry</name>
    <dbReference type="NCBI Taxonomy" id="59490"/>
    <lineage>
        <taxon>Eukaryota</taxon>
        <taxon>Viridiplantae</taxon>
        <taxon>Streptophyta</taxon>
        <taxon>Embryophyta</taxon>
        <taxon>Tracheophyta</taxon>
        <taxon>Spermatophyta</taxon>
        <taxon>Magnoliopsida</taxon>
        <taxon>eudicotyledons</taxon>
        <taxon>Gunneridae</taxon>
        <taxon>Pentapetalae</taxon>
        <taxon>rosids</taxon>
        <taxon>fabids</taxon>
        <taxon>Rosales</taxon>
        <taxon>Rosaceae</taxon>
        <taxon>Rosoideae</taxon>
        <taxon>Rosoideae incertae sedis</taxon>
        <taxon>Rubus</taxon>
    </lineage>
</organism>
<evidence type="ECO:0000313" key="2">
    <source>
        <dbReference type="Proteomes" id="UP001457282"/>
    </source>
</evidence>